<feature type="region of interest" description="Disordered" evidence="1">
    <location>
        <begin position="1"/>
        <end position="39"/>
    </location>
</feature>
<proteinExistence type="predicted"/>
<keyword evidence="3" id="KW-1185">Reference proteome</keyword>
<sequence>MISTNRVSRRWDHQAWGQKDQEGSLNEATGGSGMRHNSDTGRKLRLLRARNVDLAEILLALNGWLDLVRHDESKCSGESNGKLPNKAVCQEKSGSYYWFPDAWTKRGIHFTLLDSLRLNREPLVRKPDVALLMSASGSQTSLEPTWSTLGSRYN</sequence>
<protein>
    <submittedName>
        <fullName evidence="2">Uncharacterized protein</fullName>
    </submittedName>
</protein>
<comment type="caution">
    <text evidence="2">The sequence shown here is derived from an EMBL/GenBank/DDBJ whole genome shotgun (WGS) entry which is preliminary data.</text>
</comment>
<evidence type="ECO:0000313" key="3">
    <source>
        <dbReference type="Proteomes" id="UP000735302"/>
    </source>
</evidence>
<evidence type="ECO:0000313" key="2">
    <source>
        <dbReference type="EMBL" id="GFO00509.1"/>
    </source>
</evidence>
<evidence type="ECO:0000256" key="1">
    <source>
        <dbReference type="SAM" id="MobiDB-lite"/>
    </source>
</evidence>
<reference evidence="2 3" key="1">
    <citation type="journal article" date="2021" name="Elife">
        <title>Chloroplast acquisition without the gene transfer in kleptoplastic sea slugs, Plakobranchus ocellatus.</title>
        <authorList>
            <person name="Maeda T."/>
            <person name="Takahashi S."/>
            <person name="Yoshida T."/>
            <person name="Shimamura S."/>
            <person name="Takaki Y."/>
            <person name="Nagai Y."/>
            <person name="Toyoda A."/>
            <person name="Suzuki Y."/>
            <person name="Arimoto A."/>
            <person name="Ishii H."/>
            <person name="Satoh N."/>
            <person name="Nishiyama T."/>
            <person name="Hasebe M."/>
            <person name="Maruyama T."/>
            <person name="Minagawa J."/>
            <person name="Obokata J."/>
            <person name="Shigenobu S."/>
        </authorList>
    </citation>
    <scope>NUCLEOTIDE SEQUENCE [LARGE SCALE GENOMIC DNA]</scope>
</reference>
<name>A0AAV4A2S7_9GAST</name>
<dbReference type="EMBL" id="BLXT01003118">
    <property type="protein sequence ID" value="GFO00509.1"/>
    <property type="molecule type" value="Genomic_DNA"/>
</dbReference>
<accession>A0AAV4A2S7</accession>
<dbReference type="Proteomes" id="UP000735302">
    <property type="component" value="Unassembled WGS sequence"/>
</dbReference>
<gene>
    <name evidence="2" type="ORF">PoB_002701400</name>
</gene>
<dbReference type="AlphaFoldDB" id="A0AAV4A2S7"/>
<organism evidence="2 3">
    <name type="scientific">Plakobranchus ocellatus</name>
    <dbReference type="NCBI Taxonomy" id="259542"/>
    <lineage>
        <taxon>Eukaryota</taxon>
        <taxon>Metazoa</taxon>
        <taxon>Spiralia</taxon>
        <taxon>Lophotrochozoa</taxon>
        <taxon>Mollusca</taxon>
        <taxon>Gastropoda</taxon>
        <taxon>Heterobranchia</taxon>
        <taxon>Euthyneura</taxon>
        <taxon>Panpulmonata</taxon>
        <taxon>Sacoglossa</taxon>
        <taxon>Placobranchoidea</taxon>
        <taxon>Plakobranchidae</taxon>
        <taxon>Plakobranchus</taxon>
    </lineage>
</organism>